<gene>
    <name evidence="7" type="ORF">CMC5_060340</name>
</gene>
<keyword evidence="2 6" id="KW-0255">Endonuclease</keyword>
<keyword evidence="5 6" id="KW-0234">DNA repair</keyword>
<evidence type="ECO:0000256" key="5">
    <source>
        <dbReference type="ARBA" id="ARBA00023204"/>
    </source>
</evidence>
<sequence length="151" mass="17265">MKVDAKTSARLGAIRQHGTAAELAVRAALNGLGIRFRVQNRDLPGSPDIANRSRRWAIFVHGCFWHRHEGCKRTTTPTRNREFWLAKFETNVARDARVVDELRQRAYAVLVVWECETRQSDALQEILAEFFASQVVSAESRSPRSRSRSRT</sequence>
<dbReference type="KEGG" id="ccro:CMC5_060340"/>
<keyword evidence="3 6" id="KW-0227">DNA damage</keyword>
<dbReference type="InterPro" id="IPR011335">
    <property type="entry name" value="Restrct_endonuc-II-like"/>
</dbReference>
<dbReference type="EC" id="3.1.-.-" evidence="6"/>
<dbReference type="Gene3D" id="3.40.960.10">
    <property type="entry name" value="VSR Endonuclease"/>
    <property type="match status" value="1"/>
</dbReference>
<name>A0A0K1EMG4_CHOCO</name>
<dbReference type="InterPro" id="IPR004603">
    <property type="entry name" value="DNA_mismatch_endonuc_vsr"/>
</dbReference>
<dbReference type="SUPFAM" id="SSF52980">
    <property type="entry name" value="Restriction endonuclease-like"/>
    <property type="match status" value="1"/>
</dbReference>
<evidence type="ECO:0000256" key="2">
    <source>
        <dbReference type="ARBA" id="ARBA00022759"/>
    </source>
</evidence>
<organism evidence="7 8">
    <name type="scientific">Chondromyces crocatus</name>
    <dbReference type="NCBI Taxonomy" id="52"/>
    <lineage>
        <taxon>Bacteria</taxon>
        <taxon>Pseudomonadati</taxon>
        <taxon>Myxococcota</taxon>
        <taxon>Polyangia</taxon>
        <taxon>Polyangiales</taxon>
        <taxon>Polyangiaceae</taxon>
        <taxon>Chondromyces</taxon>
    </lineage>
</organism>
<proteinExistence type="inferred from homology"/>
<evidence type="ECO:0000313" key="8">
    <source>
        <dbReference type="Proteomes" id="UP000067626"/>
    </source>
</evidence>
<reference evidence="7 8" key="1">
    <citation type="submission" date="2015-07" db="EMBL/GenBank/DDBJ databases">
        <title>Genome analysis of myxobacterium Chondromyces crocatus Cm c5 reveals a high potential for natural compound synthesis and the genetic basis for the loss of fruiting body formation.</title>
        <authorList>
            <person name="Zaburannyi N."/>
            <person name="Bunk B."/>
            <person name="Maier J."/>
            <person name="Overmann J."/>
            <person name="Mueller R."/>
        </authorList>
    </citation>
    <scope>NUCLEOTIDE SEQUENCE [LARGE SCALE GENOMIC DNA]</scope>
    <source>
        <strain evidence="7 8">Cm c5</strain>
    </source>
</reference>
<dbReference type="NCBIfam" id="TIGR00632">
    <property type="entry name" value="vsr"/>
    <property type="match status" value="1"/>
</dbReference>
<dbReference type="GO" id="GO:0016787">
    <property type="term" value="F:hydrolase activity"/>
    <property type="evidence" value="ECO:0007669"/>
    <property type="project" value="UniProtKB-KW"/>
</dbReference>
<comment type="function">
    <text evidence="6">May nick specific sequences that contain T:G mispairs resulting from m5C-deamination.</text>
</comment>
<dbReference type="PATRIC" id="fig|52.7.peg.6647"/>
<dbReference type="GO" id="GO:0004519">
    <property type="term" value="F:endonuclease activity"/>
    <property type="evidence" value="ECO:0007669"/>
    <property type="project" value="UniProtKB-KW"/>
</dbReference>
<dbReference type="EMBL" id="CP012159">
    <property type="protein sequence ID" value="AKT41823.1"/>
    <property type="molecule type" value="Genomic_DNA"/>
</dbReference>
<dbReference type="GO" id="GO:0006298">
    <property type="term" value="P:mismatch repair"/>
    <property type="evidence" value="ECO:0007669"/>
    <property type="project" value="UniProtKB-UniRule"/>
</dbReference>
<dbReference type="Proteomes" id="UP000067626">
    <property type="component" value="Chromosome"/>
</dbReference>
<evidence type="ECO:0000256" key="3">
    <source>
        <dbReference type="ARBA" id="ARBA00022763"/>
    </source>
</evidence>
<evidence type="ECO:0000256" key="4">
    <source>
        <dbReference type="ARBA" id="ARBA00022801"/>
    </source>
</evidence>
<keyword evidence="8" id="KW-1185">Reference proteome</keyword>
<dbReference type="CDD" id="cd00221">
    <property type="entry name" value="Vsr"/>
    <property type="match status" value="1"/>
</dbReference>
<protein>
    <recommendedName>
        <fullName evidence="6">Very short patch repair endonuclease</fullName>
        <ecNumber evidence="6">3.1.-.-</ecNumber>
    </recommendedName>
</protein>
<evidence type="ECO:0000256" key="1">
    <source>
        <dbReference type="ARBA" id="ARBA00022722"/>
    </source>
</evidence>
<dbReference type="STRING" id="52.CMC5_060340"/>
<accession>A0A0K1EMG4</accession>
<keyword evidence="1 6" id="KW-0540">Nuclease</keyword>
<dbReference type="Pfam" id="PF03852">
    <property type="entry name" value="Vsr"/>
    <property type="match status" value="1"/>
</dbReference>
<comment type="similarity">
    <text evidence="6">Belongs to the vsr family.</text>
</comment>
<evidence type="ECO:0000313" key="7">
    <source>
        <dbReference type="EMBL" id="AKT41823.1"/>
    </source>
</evidence>
<dbReference type="REBASE" id="116696">
    <property type="entry name" value="V.CcrC5ORF60330P"/>
</dbReference>
<dbReference type="AlphaFoldDB" id="A0A0K1EMG4"/>
<keyword evidence="4 6" id="KW-0378">Hydrolase</keyword>
<dbReference type="PIRSF" id="PIRSF018267">
    <property type="entry name" value="VSR_endonuc"/>
    <property type="match status" value="1"/>
</dbReference>
<evidence type="ECO:0000256" key="6">
    <source>
        <dbReference type="PIRNR" id="PIRNR018267"/>
    </source>
</evidence>